<organism evidence="1 2">
    <name type="scientific">Ilex paraguariensis</name>
    <name type="common">yerba mate</name>
    <dbReference type="NCBI Taxonomy" id="185542"/>
    <lineage>
        <taxon>Eukaryota</taxon>
        <taxon>Viridiplantae</taxon>
        <taxon>Streptophyta</taxon>
        <taxon>Embryophyta</taxon>
        <taxon>Tracheophyta</taxon>
        <taxon>Spermatophyta</taxon>
        <taxon>Magnoliopsida</taxon>
        <taxon>eudicotyledons</taxon>
        <taxon>Gunneridae</taxon>
        <taxon>Pentapetalae</taxon>
        <taxon>asterids</taxon>
        <taxon>campanulids</taxon>
        <taxon>Aquifoliales</taxon>
        <taxon>Aquifoliaceae</taxon>
        <taxon>Ilex</taxon>
    </lineage>
</organism>
<gene>
    <name evidence="1" type="ORF">ILEXP_LOCUS20245</name>
</gene>
<proteinExistence type="predicted"/>
<dbReference type="AlphaFoldDB" id="A0ABC8SAK1"/>
<comment type="caution">
    <text evidence="1">The sequence shown here is derived from an EMBL/GenBank/DDBJ whole genome shotgun (WGS) entry which is preliminary data.</text>
</comment>
<keyword evidence="2" id="KW-1185">Reference proteome</keyword>
<evidence type="ECO:0000313" key="2">
    <source>
        <dbReference type="Proteomes" id="UP001642360"/>
    </source>
</evidence>
<accession>A0ABC8SAK1</accession>
<protein>
    <submittedName>
        <fullName evidence="1">Uncharacterized protein</fullName>
    </submittedName>
</protein>
<reference evidence="1 2" key="1">
    <citation type="submission" date="2024-02" db="EMBL/GenBank/DDBJ databases">
        <authorList>
            <person name="Vignale AGUSTIN F."/>
            <person name="Sosa J E."/>
            <person name="Modenutti C."/>
        </authorList>
    </citation>
    <scope>NUCLEOTIDE SEQUENCE [LARGE SCALE GENOMIC DNA]</scope>
</reference>
<evidence type="ECO:0000313" key="1">
    <source>
        <dbReference type="EMBL" id="CAK9152068.1"/>
    </source>
</evidence>
<name>A0ABC8SAK1_9AQUA</name>
<sequence length="109" mass="12732">MKYRSPEAKVYASTMEAKPHKLFDAPPYDNIYVTAHGFEALAPKAPKKVQAVDHKHATEYGKKCNHKHATEYDKNCNQKVYEEDINVEAEEFIELEHEKFELSKWMSMK</sequence>
<dbReference type="EMBL" id="CAUOFW020002194">
    <property type="protein sequence ID" value="CAK9152068.1"/>
    <property type="molecule type" value="Genomic_DNA"/>
</dbReference>
<dbReference type="Proteomes" id="UP001642360">
    <property type="component" value="Unassembled WGS sequence"/>
</dbReference>